<feature type="region of interest" description="Disordered" evidence="1">
    <location>
        <begin position="22"/>
        <end position="54"/>
    </location>
</feature>
<dbReference type="PROSITE" id="PS51257">
    <property type="entry name" value="PROKAR_LIPOPROTEIN"/>
    <property type="match status" value="1"/>
</dbReference>
<gene>
    <name evidence="3" type="ORF">EJ997_07885</name>
</gene>
<evidence type="ECO:0000256" key="2">
    <source>
        <dbReference type="SAM" id="SignalP"/>
    </source>
</evidence>
<accession>A0A3S9PXZ3</accession>
<sequence>MGLRRVTALVVAGLLMVACSDGEAETNSKEPTDTPTAEATTEAPEPTPTPDYPYDMTDGVPRELAEYMYDACAAEYAADLADQGVISDPSKRVDNDGKYSEYGEVVRFDGSFRADRTDHEWHCRILYDDETGETIDLVVEELNKEIRERPSESVLETCHTGVADKLVSPASAEFSSPVYNENDDGTWTISGYVDSMNRLGVPLRSQWQCRVEFSGFLQDWYSTGVTVTER</sequence>
<name>A0A3S9PXZ3_9ACTO</name>
<keyword evidence="4" id="KW-1185">Reference proteome</keyword>
<evidence type="ECO:0000256" key="1">
    <source>
        <dbReference type="SAM" id="MobiDB-lite"/>
    </source>
</evidence>
<organism evidence="3 4">
    <name type="scientific">Flaviflexus ciconiae</name>
    <dbReference type="NCBI Taxonomy" id="2496867"/>
    <lineage>
        <taxon>Bacteria</taxon>
        <taxon>Bacillati</taxon>
        <taxon>Actinomycetota</taxon>
        <taxon>Actinomycetes</taxon>
        <taxon>Actinomycetales</taxon>
        <taxon>Actinomycetaceae</taxon>
        <taxon>Flaviflexus</taxon>
    </lineage>
</organism>
<reference evidence="3 4" key="1">
    <citation type="submission" date="2018-12" db="EMBL/GenBank/DDBJ databases">
        <title>Complete genome sequence of Flaviflexus sp. H23T48.</title>
        <authorList>
            <person name="Bae J.-W."/>
            <person name="Lee J.-Y."/>
        </authorList>
    </citation>
    <scope>NUCLEOTIDE SEQUENCE [LARGE SCALE GENOMIC DNA]</scope>
    <source>
        <strain evidence="3 4">H23T48</strain>
    </source>
</reference>
<dbReference type="AlphaFoldDB" id="A0A3S9PXZ3"/>
<keyword evidence="2" id="KW-0732">Signal</keyword>
<evidence type="ECO:0000313" key="4">
    <source>
        <dbReference type="Proteomes" id="UP000280344"/>
    </source>
</evidence>
<dbReference type="OrthoDB" id="9758243at2"/>
<feature type="compositionally biased region" description="Low complexity" evidence="1">
    <location>
        <begin position="33"/>
        <end position="44"/>
    </location>
</feature>
<dbReference type="Proteomes" id="UP000280344">
    <property type="component" value="Chromosome"/>
</dbReference>
<dbReference type="RefSeq" id="WP_126704067.1">
    <property type="nucleotide sequence ID" value="NZ_CP034593.1"/>
</dbReference>
<protein>
    <recommendedName>
        <fullName evidence="5">Lipoprotein</fullName>
    </recommendedName>
</protein>
<evidence type="ECO:0000313" key="3">
    <source>
        <dbReference type="EMBL" id="AZQ77263.1"/>
    </source>
</evidence>
<evidence type="ECO:0008006" key="5">
    <source>
        <dbReference type="Google" id="ProtNLM"/>
    </source>
</evidence>
<dbReference type="EMBL" id="CP034593">
    <property type="protein sequence ID" value="AZQ77263.1"/>
    <property type="molecule type" value="Genomic_DNA"/>
</dbReference>
<dbReference type="KEGG" id="flh:EJ997_07885"/>
<feature type="signal peptide" evidence="2">
    <location>
        <begin position="1"/>
        <end position="24"/>
    </location>
</feature>
<proteinExistence type="predicted"/>
<feature type="chain" id="PRO_5019247167" description="Lipoprotein" evidence="2">
    <location>
        <begin position="25"/>
        <end position="230"/>
    </location>
</feature>